<dbReference type="Gene3D" id="3.10.10.10">
    <property type="entry name" value="HIV Type 1 Reverse Transcriptase, subunit A, domain 1"/>
    <property type="match status" value="1"/>
</dbReference>
<evidence type="ECO:0000256" key="5">
    <source>
        <dbReference type="ARBA" id="ARBA00022695"/>
    </source>
</evidence>
<dbReference type="FunFam" id="3.10.10.10:FF:000007">
    <property type="entry name" value="Retrovirus-related Pol polyprotein from transposon 17.6-like Protein"/>
    <property type="match status" value="1"/>
</dbReference>
<dbReference type="GO" id="GO:0004523">
    <property type="term" value="F:RNA-DNA hybrid ribonuclease activity"/>
    <property type="evidence" value="ECO:0007669"/>
    <property type="project" value="UniProtKB-EC"/>
</dbReference>
<dbReference type="PANTHER" id="PTHR37984:SF15">
    <property type="entry name" value="INTEGRASE CATALYTIC DOMAIN-CONTAINING PROTEIN"/>
    <property type="match status" value="1"/>
</dbReference>
<keyword evidence="4" id="KW-0808">Transferase</keyword>
<evidence type="ECO:0000256" key="2">
    <source>
        <dbReference type="ARBA" id="ARBA00012180"/>
    </source>
</evidence>
<dbReference type="Pfam" id="PF00665">
    <property type="entry name" value="rve"/>
    <property type="match status" value="1"/>
</dbReference>
<dbReference type="InterPro" id="IPR041588">
    <property type="entry name" value="Integrase_H2C2"/>
</dbReference>
<dbReference type="Ensembl" id="ENSORLT00000040501.1">
    <property type="protein sequence ID" value="ENSORLP00000031758.1"/>
    <property type="gene ID" value="ENSORLG00000023024.1"/>
</dbReference>
<evidence type="ECO:0000256" key="7">
    <source>
        <dbReference type="ARBA" id="ARBA00022759"/>
    </source>
</evidence>
<dbReference type="PROSITE" id="PS50878">
    <property type="entry name" value="RT_POL"/>
    <property type="match status" value="1"/>
</dbReference>
<keyword evidence="5" id="KW-0548">Nucleotidyltransferase</keyword>
<dbReference type="InterPro" id="IPR043502">
    <property type="entry name" value="DNA/RNA_pol_sf"/>
</dbReference>
<reference evidence="14 15" key="1">
    <citation type="journal article" date="2007" name="Nature">
        <title>The medaka draft genome and insights into vertebrate genome evolution.</title>
        <authorList>
            <person name="Kasahara M."/>
            <person name="Naruse K."/>
            <person name="Sasaki S."/>
            <person name="Nakatani Y."/>
            <person name="Qu W."/>
            <person name="Ahsan B."/>
            <person name="Yamada T."/>
            <person name="Nagayasu Y."/>
            <person name="Doi K."/>
            <person name="Kasai Y."/>
            <person name="Jindo T."/>
            <person name="Kobayashi D."/>
            <person name="Shimada A."/>
            <person name="Toyoda A."/>
            <person name="Kuroki Y."/>
            <person name="Fujiyama A."/>
            <person name="Sasaki T."/>
            <person name="Shimizu A."/>
            <person name="Asakawa S."/>
            <person name="Shimizu N."/>
            <person name="Hashimoto S."/>
            <person name="Yang J."/>
            <person name="Lee Y."/>
            <person name="Matsushima K."/>
            <person name="Sugano S."/>
            <person name="Sakaizumi M."/>
            <person name="Narita T."/>
            <person name="Ohishi K."/>
            <person name="Haga S."/>
            <person name="Ohta F."/>
            <person name="Nomoto H."/>
            <person name="Nogata K."/>
            <person name="Morishita T."/>
            <person name="Endo T."/>
            <person name="Shin-I T."/>
            <person name="Takeda H."/>
            <person name="Morishita S."/>
            <person name="Kohara Y."/>
        </authorList>
    </citation>
    <scope>NUCLEOTIDE SEQUENCE [LARGE SCALE GENOMIC DNA]</scope>
    <source>
        <strain evidence="14 15">Hd-rR</strain>
    </source>
</reference>
<evidence type="ECO:0000313" key="15">
    <source>
        <dbReference type="Proteomes" id="UP000001038"/>
    </source>
</evidence>
<dbReference type="InterPro" id="IPR050951">
    <property type="entry name" value="Retrovirus_Pol_polyprotein"/>
</dbReference>
<dbReference type="GO" id="GO:0006508">
    <property type="term" value="P:proteolysis"/>
    <property type="evidence" value="ECO:0007669"/>
    <property type="project" value="UniProtKB-KW"/>
</dbReference>
<sequence>MNRLIGECVEREVNFAGVMVPCLMDTGSMVTTLTESCFQTNFSHLSEQSLKDCGWLGLKAANGLNIPYLGYIELDVTVLGVTLPSRGILIVKDPMDYSVKQRKVSVPGVLGMNVFNPLFSELHKQYGPDLWEAPFFKAAPQSWRKALRFCQMIEVINNSPDPYPVRVQGKKPVCIPPGSLVYVPVTCPHMPAHQHVDLCVEPLGPEGNGLPEGLLVSPSLVKAQGGRTYVPITNVGTSEAWLTPRRVVATVQTVCVVQGSGPEACISVNSESCVATIFSSEVTPDPTDSILPQLEHLDERDKERVKALLSKYNRVFAKDDLDVGCTNLMTHEIPLLDETPVRQPYRRIPPSQYELARSHIQQLLQSQVIRESSSPYASPIVLVQKKDGGLRMCVDYRQLNARTRKDAFPSPRIDESLDALAGAQWFTTLDLASGYSQVEVAEKDKAKTAFCTPFGLFEFNRMPFGLCNAPSTFQRLMERLFGDCRFQSVLLYLDDVIIFSSSVEQHLQRLEQVFSRLDAQGLKVKLSKCHFFQKQVKYLGHVVSAEGVSTDPEKAAVVRDWRRPANLADLRSFLGFASYYRRFIAGFAKIASPLNSLVARLLPPGRKGKTPKKPVDEFWDAECEESFQELKTALITAPVLAYADFQKPFVLEVDASHGGLGAVLSQEHEGKRRPVAFASRSLKPTERNMNNYSSMKLELVALKWAVTEKFREYLLGNACTVFTDNNPLSHLATAKLGATEQRWASELAAFDLTIKYRPGSQNANADALSRQHPVLELSGARPLETERVLGVQAEMSTLPGLSPSDLYTLQRQDPVLGPFIKYWERGKMPDARERHGLSKPVRELIRQWKRLREHESVLYRCIYGSDGHGETNQLVLPQSLQESILHSLHDDHGHQGTERTLQLIRSRYYWPNMYSDVEKWCRTCERCVLSKALQPKVKTYMGSVKASRPHEILAIDFTVLDPATDGRENVLVMTDVFSKYTQTVPTKDQRASTVAEALVKHWFQLFGPPARIHSDQGRNFESNLVHRLCKFYQIDKSRTTPYHPQGNGQCERFNRTLHDLLRTLPPEQKRRWPRHLSQVTFAYNTTVHQSTGMTPYFLMFGREPRLPVDFLLGSDTEHDVPLDEWLEEHQSSLAVAYEAVQRRMENVRAQRDLKMQDQCLAPDFEEGDFVYTRNHGARGRNKIQDFWDPTPYQIVCPPSPQGVVYSVAPAGQDGPLRRVHRAELRSIPERKLAEDVLVKGEAPEHAQEEGGVNNGIELQLDDPLNVHDDEVPPQMQPPQGQELTEGIDRPLVCEPRRSTRKTAGQHSNPHKLPMSAKVSVDPHRRVDDAL</sequence>
<dbReference type="GO" id="GO:0015074">
    <property type="term" value="P:DNA integration"/>
    <property type="evidence" value="ECO:0007669"/>
    <property type="project" value="InterPro"/>
</dbReference>
<accession>A0A3B3HJ53</accession>
<dbReference type="InterPro" id="IPR036397">
    <property type="entry name" value="RNaseH_sf"/>
</dbReference>
<dbReference type="SUPFAM" id="SSF56672">
    <property type="entry name" value="DNA/RNA polymerases"/>
    <property type="match status" value="1"/>
</dbReference>
<dbReference type="Proteomes" id="UP000001038">
    <property type="component" value="Chromosome 1"/>
</dbReference>
<evidence type="ECO:0000256" key="6">
    <source>
        <dbReference type="ARBA" id="ARBA00022722"/>
    </source>
</evidence>
<dbReference type="Gene3D" id="3.10.20.370">
    <property type="match status" value="1"/>
</dbReference>
<dbReference type="Pfam" id="PF00078">
    <property type="entry name" value="RVT_1"/>
    <property type="match status" value="1"/>
</dbReference>
<dbReference type="GO" id="GO:0003964">
    <property type="term" value="F:RNA-directed DNA polymerase activity"/>
    <property type="evidence" value="ECO:0007669"/>
    <property type="project" value="UniProtKB-KW"/>
</dbReference>
<evidence type="ECO:0000313" key="14">
    <source>
        <dbReference type="Ensembl" id="ENSORLP00000031758.1"/>
    </source>
</evidence>
<reference evidence="14" key="2">
    <citation type="submission" date="2025-08" db="UniProtKB">
        <authorList>
            <consortium name="Ensembl"/>
        </authorList>
    </citation>
    <scope>IDENTIFICATION</scope>
    <source>
        <strain evidence="14">Hd-rR</strain>
    </source>
</reference>
<evidence type="ECO:0000256" key="9">
    <source>
        <dbReference type="ARBA" id="ARBA00022918"/>
    </source>
</evidence>
<proteinExistence type="inferred from homology"/>
<feature type="compositionally biased region" description="Basic and acidic residues" evidence="11">
    <location>
        <begin position="1320"/>
        <end position="1330"/>
    </location>
</feature>
<dbReference type="FunFam" id="3.30.420.10:FF:000032">
    <property type="entry name" value="Retrovirus-related Pol polyprotein from transposon 297-like Protein"/>
    <property type="match status" value="1"/>
</dbReference>
<feature type="region of interest" description="Disordered" evidence="11">
    <location>
        <begin position="1268"/>
        <end position="1330"/>
    </location>
</feature>
<reference evidence="14" key="3">
    <citation type="submission" date="2025-09" db="UniProtKB">
        <authorList>
            <consortium name="Ensembl"/>
        </authorList>
    </citation>
    <scope>IDENTIFICATION</scope>
    <source>
        <strain evidence="14">Hd-rR</strain>
    </source>
</reference>
<feature type="domain" description="Reverse transcriptase" evidence="12">
    <location>
        <begin position="364"/>
        <end position="543"/>
    </location>
</feature>
<evidence type="ECO:0000259" key="12">
    <source>
        <dbReference type="PROSITE" id="PS50878"/>
    </source>
</evidence>
<dbReference type="GO" id="GO:0003676">
    <property type="term" value="F:nucleic acid binding"/>
    <property type="evidence" value="ECO:0007669"/>
    <property type="project" value="InterPro"/>
</dbReference>
<dbReference type="Gene3D" id="1.10.340.70">
    <property type="match status" value="1"/>
</dbReference>
<organism evidence="14 15">
    <name type="scientific">Oryzias latipes</name>
    <name type="common">Japanese rice fish</name>
    <name type="synonym">Japanese killifish</name>
    <dbReference type="NCBI Taxonomy" id="8090"/>
    <lineage>
        <taxon>Eukaryota</taxon>
        <taxon>Metazoa</taxon>
        <taxon>Chordata</taxon>
        <taxon>Craniata</taxon>
        <taxon>Vertebrata</taxon>
        <taxon>Euteleostomi</taxon>
        <taxon>Actinopterygii</taxon>
        <taxon>Neopterygii</taxon>
        <taxon>Teleostei</taxon>
        <taxon>Neoteleostei</taxon>
        <taxon>Acanthomorphata</taxon>
        <taxon>Ovalentaria</taxon>
        <taxon>Atherinomorphae</taxon>
        <taxon>Beloniformes</taxon>
        <taxon>Adrianichthyidae</taxon>
        <taxon>Oryziinae</taxon>
        <taxon>Oryzias</taxon>
    </lineage>
</organism>
<dbReference type="FunFam" id="3.10.20.370:FF:000001">
    <property type="entry name" value="Retrovirus-related Pol polyprotein from transposon 17.6-like protein"/>
    <property type="match status" value="1"/>
</dbReference>
<dbReference type="InterPro" id="IPR012337">
    <property type="entry name" value="RNaseH-like_sf"/>
</dbReference>
<dbReference type="Pfam" id="PF17921">
    <property type="entry name" value="Integrase_H2C2"/>
    <property type="match status" value="1"/>
</dbReference>
<dbReference type="PANTHER" id="PTHR37984">
    <property type="entry name" value="PROTEIN CBG26694"/>
    <property type="match status" value="1"/>
</dbReference>
<dbReference type="Pfam" id="PF17919">
    <property type="entry name" value="RT_RNaseH_2"/>
    <property type="match status" value="1"/>
</dbReference>
<dbReference type="InParanoid" id="A0A3B3HJ53"/>
<evidence type="ECO:0000256" key="10">
    <source>
        <dbReference type="ARBA" id="ARBA00039658"/>
    </source>
</evidence>
<feature type="domain" description="Integrase catalytic" evidence="13">
    <location>
        <begin position="945"/>
        <end position="1103"/>
    </location>
</feature>
<dbReference type="CDD" id="cd01647">
    <property type="entry name" value="RT_LTR"/>
    <property type="match status" value="1"/>
</dbReference>
<dbReference type="FunFam" id="3.30.70.270:FF:000020">
    <property type="entry name" value="Transposon Tf2-6 polyprotein-like Protein"/>
    <property type="match status" value="1"/>
</dbReference>
<evidence type="ECO:0000259" key="13">
    <source>
        <dbReference type="PROSITE" id="PS50994"/>
    </source>
</evidence>
<dbReference type="InterPro" id="IPR000477">
    <property type="entry name" value="RT_dom"/>
</dbReference>
<dbReference type="SUPFAM" id="SSF53098">
    <property type="entry name" value="Ribonuclease H-like"/>
    <property type="match status" value="1"/>
</dbReference>
<evidence type="ECO:0000256" key="1">
    <source>
        <dbReference type="ARBA" id="ARBA00010879"/>
    </source>
</evidence>
<dbReference type="Bgee" id="ENSORLG00000023024">
    <property type="expression patterns" value="Expressed in gastrula and 7 other cell types or tissues"/>
</dbReference>
<evidence type="ECO:0000256" key="3">
    <source>
        <dbReference type="ARBA" id="ARBA00022670"/>
    </source>
</evidence>
<protein>
    <recommendedName>
        <fullName evidence="10">Gypsy retrotransposon integrase-like protein 1</fullName>
        <ecNumber evidence="2">3.1.26.4</ecNumber>
    </recommendedName>
</protein>
<keyword evidence="7" id="KW-0255">Endonuclease</keyword>
<evidence type="ECO:0000256" key="11">
    <source>
        <dbReference type="SAM" id="MobiDB-lite"/>
    </source>
</evidence>
<keyword evidence="3" id="KW-0645">Protease</keyword>
<name>A0A3B3HJ53_ORYLA</name>
<dbReference type="InterPro" id="IPR043128">
    <property type="entry name" value="Rev_trsase/Diguanyl_cyclase"/>
</dbReference>
<dbReference type="EC" id="3.1.26.4" evidence="2"/>
<dbReference type="Gene3D" id="3.30.70.270">
    <property type="match status" value="2"/>
</dbReference>
<dbReference type="Gene3D" id="3.30.420.10">
    <property type="entry name" value="Ribonuclease H-like superfamily/Ribonuclease H"/>
    <property type="match status" value="1"/>
</dbReference>
<keyword evidence="6" id="KW-0540">Nuclease</keyword>
<dbReference type="GeneTree" id="ENSGT01100000263500"/>
<keyword evidence="15" id="KW-1185">Reference proteome</keyword>
<keyword evidence="9" id="KW-0695">RNA-directed DNA polymerase</keyword>
<keyword evidence="8" id="KW-0378">Hydrolase</keyword>
<dbReference type="FunFam" id="1.10.340.70:FF:000001">
    <property type="entry name" value="Retrovirus-related Pol polyprotein from transposon gypsy-like Protein"/>
    <property type="match status" value="1"/>
</dbReference>
<dbReference type="InterPro" id="IPR001584">
    <property type="entry name" value="Integrase_cat-core"/>
</dbReference>
<dbReference type="InterPro" id="IPR041577">
    <property type="entry name" value="RT_RNaseH_2"/>
</dbReference>
<dbReference type="CDD" id="cd09274">
    <property type="entry name" value="RNase_HI_RT_Ty3"/>
    <property type="match status" value="1"/>
</dbReference>
<evidence type="ECO:0000256" key="8">
    <source>
        <dbReference type="ARBA" id="ARBA00022801"/>
    </source>
</evidence>
<dbReference type="GO" id="GO:0008233">
    <property type="term" value="F:peptidase activity"/>
    <property type="evidence" value="ECO:0007669"/>
    <property type="project" value="UniProtKB-KW"/>
</dbReference>
<comment type="similarity">
    <text evidence="1">Belongs to the beta type-B retroviral polymerase family. HERV class-II K(HML-2) pol subfamily.</text>
</comment>
<dbReference type="PROSITE" id="PS50994">
    <property type="entry name" value="INTEGRASE"/>
    <property type="match status" value="1"/>
</dbReference>
<evidence type="ECO:0000256" key="4">
    <source>
        <dbReference type="ARBA" id="ARBA00022679"/>
    </source>
</evidence>